<evidence type="ECO:0000313" key="19">
    <source>
        <dbReference type="EMBL" id="KAJ0983912.1"/>
    </source>
</evidence>
<evidence type="ECO:0000256" key="13">
    <source>
        <dbReference type="ARBA" id="ARBA00023136"/>
    </source>
</evidence>
<keyword evidence="11" id="KW-0805">Transcription regulation</keyword>
<evidence type="ECO:0000256" key="8">
    <source>
        <dbReference type="ARBA" id="ARBA00022927"/>
    </source>
</evidence>
<feature type="compositionally biased region" description="Gly residues" evidence="17">
    <location>
        <begin position="41"/>
        <end position="50"/>
    </location>
</feature>
<evidence type="ECO:0000256" key="4">
    <source>
        <dbReference type="ARBA" id="ARBA00007382"/>
    </source>
</evidence>
<evidence type="ECO:0000256" key="9">
    <source>
        <dbReference type="ARBA" id="ARBA00022989"/>
    </source>
</evidence>
<feature type="transmembrane region" description="Helical" evidence="18">
    <location>
        <begin position="113"/>
        <end position="137"/>
    </location>
</feature>
<evidence type="ECO:0000256" key="18">
    <source>
        <dbReference type="SAM" id="Phobius"/>
    </source>
</evidence>
<dbReference type="GO" id="GO:0012505">
    <property type="term" value="C:endomembrane system"/>
    <property type="evidence" value="ECO:0007669"/>
    <property type="project" value="UniProtKB-SubCell"/>
</dbReference>
<dbReference type="GO" id="GO:0003677">
    <property type="term" value="F:DNA binding"/>
    <property type="evidence" value="ECO:0007669"/>
    <property type="project" value="UniProtKB-KW"/>
</dbReference>
<feature type="region of interest" description="Disordered" evidence="17">
    <location>
        <begin position="62"/>
        <end position="92"/>
    </location>
</feature>
<evidence type="ECO:0000313" key="20">
    <source>
        <dbReference type="Proteomes" id="UP001085076"/>
    </source>
</evidence>
<evidence type="ECO:0000256" key="10">
    <source>
        <dbReference type="ARBA" id="ARBA00023010"/>
    </source>
</evidence>
<feature type="compositionally biased region" description="Polar residues" evidence="17">
    <location>
        <begin position="1"/>
        <end position="13"/>
    </location>
</feature>
<keyword evidence="7 18" id="KW-0812">Transmembrane</keyword>
<dbReference type="GO" id="GO:0006355">
    <property type="term" value="P:regulation of DNA-templated transcription"/>
    <property type="evidence" value="ECO:0007669"/>
    <property type="project" value="InterPro"/>
</dbReference>
<dbReference type="PANTHER" id="PTHR35298:SF11">
    <property type="entry name" value="DNA-BINDING PROTEIN S1FA1-RELATED"/>
    <property type="match status" value="1"/>
</dbReference>
<dbReference type="Pfam" id="PF03911">
    <property type="entry name" value="Sec61_beta"/>
    <property type="match status" value="1"/>
</dbReference>
<sequence length="168" mass="17267">MARGSSQSQTTASAGGAGRPGTVGPRGTPAATAGMRRRRPGGGGGGSGGFVGGGGGSNMLRFYTDDAPGLKMSPTVNRRSRKKARGSSNMASKFADGGGNMIVEEAKGINPGLVVLLVVVVFLLLFIVGNYALYAYAQKTLPPKKKKPISKKKMKKERLKQGVSAPGE</sequence>
<evidence type="ECO:0000256" key="3">
    <source>
        <dbReference type="ARBA" id="ARBA00006103"/>
    </source>
</evidence>
<dbReference type="Pfam" id="PF04689">
    <property type="entry name" value="S1FA"/>
    <property type="match status" value="1"/>
</dbReference>
<keyword evidence="10" id="KW-0811">Translocation</keyword>
<dbReference type="Proteomes" id="UP001085076">
    <property type="component" value="Miscellaneous, Linkage group lg01"/>
</dbReference>
<proteinExistence type="inferred from homology"/>
<dbReference type="InterPro" id="IPR006779">
    <property type="entry name" value="S1FA_DNA-bd"/>
</dbReference>
<comment type="subcellular location">
    <subcellularLocation>
        <location evidence="16">Endomembrane system</location>
        <topology evidence="16">Single-pass membrane protein</topology>
    </subcellularLocation>
    <subcellularLocation>
        <location evidence="2">Nucleus</location>
    </subcellularLocation>
</comment>
<comment type="caution">
    <text evidence="19">The sequence shown here is derived from an EMBL/GenBank/DDBJ whole genome shotgun (WGS) entry which is preliminary data.</text>
</comment>
<gene>
    <name evidence="19" type="ORF">J5N97_002268</name>
</gene>
<dbReference type="GO" id="GO:0005634">
    <property type="term" value="C:nucleus"/>
    <property type="evidence" value="ECO:0007669"/>
    <property type="project" value="UniProtKB-SubCell"/>
</dbReference>
<dbReference type="AlphaFoldDB" id="A0A9D5HQ90"/>
<name>A0A9D5HQ90_9LILI</name>
<evidence type="ECO:0000256" key="1">
    <source>
        <dbReference type="ARBA" id="ARBA00002946"/>
    </source>
</evidence>
<dbReference type="EMBL" id="JAGGNH010000001">
    <property type="protein sequence ID" value="KAJ0983912.1"/>
    <property type="molecule type" value="Genomic_DNA"/>
</dbReference>
<reference evidence="19" key="2">
    <citation type="journal article" date="2022" name="Hortic Res">
        <title>The genome of Dioscorea zingiberensis sheds light on the biosynthesis, origin and evolution of the medicinally important diosgenin saponins.</title>
        <authorList>
            <person name="Li Y."/>
            <person name="Tan C."/>
            <person name="Li Z."/>
            <person name="Guo J."/>
            <person name="Li S."/>
            <person name="Chen X."/>
            <person name="Wang C."/>
            <person name="Dai X."/>
            <person name="Yang H."/>
            <person name="Song W."/>
            <person name="Hou L."/>
            <person name="Xu J."/>
            <person name="Tong Z."/>
            <person name="Xu A."/>
            <person name="Yuan X."/>
            <person name="Wang W."/>
            <person name="Yang Q."/>
            <person name="Chen L."/>
            <person name="Sun Z."/>
            <person name="Wang K."/>
            <person name="Pan B."/>
            <person name="Chen J."/>
            <person name="Bao Y."/>
            <person name="Liu F."/>
            <person name="Qi X."/>
            <person name="Gang D.R."/>
            <person name="Wen J."/>
            <person name="Li J."/>
        </authorList>
    </citation>
    <scope>NUCLEOTIDE SEQUENCE</scope>
    <source>
        <strain evidence="19">Dzin_1.0</strain>
    </source>
</reference>
<feature type="region of interest" description="Disordered" evidence="17">
    <location>
        <begin position="143"/>
        <end position="168"/>
    </location>
</feature>
<organism evidence="19 20">
    <name type="scientific">Dioscorea zingiberensis</name>
    <dbReference type="NCBI Taxonomy" id="325984"/>
    <lineage>
        <taxon>Eukaryota</taxon>
        <taxon>Viridiplantae</taxon>
        <taxon>Streptophyta</taxon>
        <taxon>Embryophyta</taxon>
        <taxon>Tracheophyta</taxon>
        <taxon>Spermatophyta</taxon>
        <taxon>Magnoliopsida</taxon>
        <taxon>Liliopsida</taxon>
        <taxon>Dioscoreales</taxon>
        <taxon>Dioscoreaceae</taxon>
        <taxon>Dioscorea</taxon>
    </lineage>
</organism>
<keyword evidence="8" id="KW-0653">Protein transport</keyword>
<feature type="compositionally biased region" description="Low complexity" evidence="17">
    <location>
        <begin position="22"/>
        <end position="34"/>
    </location>
</feature>
<keyword evidence="6" id="KW-0678">Repressor</keyword>
<evidence type="ECO:0000256" key="2">
    <source>
        <dbReference type="ARBA" id="ARBA00004123"/>
    </source>
</evidence>
<evidence type="ECO:0000256" key="11">
    <source>
        <dbReference type="ARBA" id="ARBA00023015"/>
    </source>
</evidence>
<keyword evidence="13 18" id="KW-0472">Membrane</keyword>
<evidence type="ECO:0000256" key="5">
    <source>
        <dbReference type="ARBA" id="ARBA00022448"/>
    </source>
</evidence>
<feature type="compositionally biased region" description="Basic residues" evidence="17">
    <location>
        <begin position="143"/>
        <end position="158"/>
    </location>
</feature>
<evidence type="ECO:0000256" key="6">
    <source>
        <dbReference type="ARBA" id="ARBA00022491"/>
    </source>
</evidence>
<dbReference type="PANTHER" id="PTHR35298">
    <property type="entry name" value="DNA-BINDING PROTEIN S1FA2"/>
    <property type="match status" value="1"/>
</dbReference>
<keyword evidence="14" id="KW-0804">Transcription</keyword>
<comment type="function">
    <text evidence="1">DNA-binding protein that specifically recognizes a negative element (S1F) within the RPS1 promoter.</text>
</comment>
<keyword evidence="20" id="KW-1185">Reference proteome</keyword>
<feature type="region of interest" description="Disordered" evidence="17">
    <location>
        <begin position="1"/>
        <end position="50"/>
    </location>
</feature>
<dbReference type="OrthoDB" id="5401193at2759"/>
<keyword evidence="5" id="KW-0813">Transport</keyword>
<evidence type="ECO:0000256" key="12">
    <source>
        <dbReference type="ARBA" id="ARBA00023125"/>
    </source>
</evidence>
<keyword evidence="12" id="KW-0238">DNA-binding</keyword>
<keyword evidence="9 18" id="KW-1133">Transmembrane helix</keyword>
<protein>
    <recommendedName>
        <fullName evidence="21">DNA-binding protein S1FA</fullName>
    </recommendedName>
</protein>
<dbReference type="InterPro" id="IPR016482">
    <property type="entry name" value="SecG/Sec61-beta/Sbh"/>
</dbReference>
<evidence type="ECO:0000256" key="16">
    <source>
        <dbReference type="ARBA" id="ARBA00037847"/>
    </source>
</evidence>
<evidence type="ECO:0000256" key="14">
    <source>
        <dbReference type="ARBA" id="ARBA00023163"/>
    </source>
</evidence>
<evidence type="ECO:0008006" key="21">
    <source>
        <dbReference type="Google" id="ProtNLM"/>
    </source>
</evidence>
<evidence type="ECO:0000256" key="15">
    <source>
        <dbReference type="ARBA" id="ARBA00023242"/>
    </source>
</evidence>
<reference evidence="19" key="1">
    <citation type="submission" date="2021-03" db="EMBL/GenBank/DDBJ databases">
        <authorList>
            <person name="Li Z."/>
            <person name="Yang C."/>
        </authorList>
    </citation>
    <scope>NUCLEOTIDE SEQUENCE</scope>
    <source>
        <strain evidence="19">Dzin_1.0</strain>
        <tissue evidence="19">Leaf</tissue>
    </source>
</reference>
<evidence type="ECO:0000256" key="17">
    <source>
        <dbReference type="SAM" id="MobiDB-lite"/>
    </source>
</evidence>
<comment type="similarity">
    <text evidence="3">Belongs to the SEC61-beta family.</text>
</comment>
<comment type="similarity">
    <text evidence="4">Belongs to the S1FA transcription factor family.</text>
</comment>
<keyword evidence="15" id="KW-0539">Nucleus</keyword>
<evidence type="ECO:0000256" key="7">
    <source>
        <dbReference type="ARBA" id="ARBA00022692"/>
    </source>
</evidence>
<dbReference type="GO" id="GO:0015031">
    <property type="term" value="P:protein transport"/>
    <property type="evidence" value="ECO:0007669"/>
    <property type="project" value="UniProtKB-KW"/>
</dbReference>
<accession>A0A9D5HQ90</accession>